<keyword evidence="2 3" id="KW-0450">Lipoyl</keyword>
<dbReference type="InterPro" id="IPR011053">
    <property type="entry name" value="Single_hybrid_motif"/>
</dbReference>
<dbReference type="Pfam" id="PF01597">
    <property type="entry name" value="GCV_H"/>
    <property type="match status" value="1"/>
</dbReference>
<evidence type="ECO:0000313" key="6">
    <source>
        <dbReference type="EMBL" id="ENZ19156.1"/>
    </source>
</evidence>
<dbReference type="Proteomes" id="UP000013085">
    <property type="component" value="Unassembled WGS sequence"/>
</dbReference>
<dbReference type="GO" id="GO:0005737">
    <property type="term" value="C:cytoplasm"/>
    <property type="evidence" value="ECO:0007669"/>
    <property type="project" value="TreeGrafter"/>
</dbReference>
<feature type="domain" description="Lipoyl-binding" evidence="5">
    <location>
        <begin position="23"/>
        <end position="104"/>
    </location>
</feature>
<comment type="similarity">
    <text evidence="1 3">Belongs to the GcvH family.</text>
</comment>
<organism evidence="6 7">
    <name type="scientific">[Clostridium] clostridioforme 90A8</name>
    <dbReference type="NCBI Taxonomy" id="999408"/>
    <lineage>
        <taxon>Bacteria</taxon>
        <taxon>Bacillati</taxon>
        <taxon>Bacillota</taxon>
        <taxon>Clostridia</taxon>
        <taxon>Lachnospirales</taxon>
        <taxon>Lachnospiraceae</taxon>
        <taxon>Enterocloster</taxon>
    </lineage>
</organism>
<proteinExistence type="inferred from homology"/>
<dbReference type="InterPro" id="IPR017453">
    <property type="entry name" value="GCV_H_sub"/>
</dbReference>
<dbReference type="PANTHER" id="PTHR11715:SF3">
    <property type="entry name" value="GLYCINE CLEAVAGE SYSTEM H PROTEIN-RELATED"/>
    <property type="match status" value="1"/>
</dbReference>
<accession>A0A0E2HEY8</accession>
<evidence type="ECO:0000256" key="3">
    <source>
        <dbReference type="HAMAP-Rule" id="MF_00272"/>
    </source>
</evidence>
<dbReference type="PATRIC" id="fig|999408.3.peg.577"/>
<dbReference type="HAMAP" id="MF_00272">
    <property type="entry name" value="GcvH"/>
    <property type="match status" value="1"/>
</dbReference>
<dbReference type="InterPro" id="IPR002930">
    <property type="entry name" value="GCV_H"/>
</dbReference>
<comment type="subunit">
    <text evidence="3">The glycine cleavage system is composed of four proteins: P, T, L and H.</text>
</comment>
<evidence type="ECO:0000256" key="4">
    <source>
        <dbReference type="PIRSR" id="PIRSR617453-50"/>
    </source>
</evidence>
<comment type="cofactor">
    <cofactor evidence="3">
        <name>(R)-lipoate</name>
        <dbReference type="ChEBI" id="CHEBI:83088"/>
    </cofactor>
    <text evidence="3">Binds 1 lipoyl cofactor covalently.</text>
</comment>
<dbReference type="SUPFAM" id="SSF51230">
    <property type="entry name" value="Single hybrid motif"/>
    <property type="match status" value="1"/>
</dbReference>
<comment type="caution">
    <text evidence="6">The sequence shown here is derived from an EMBL/GenBank/DDBJ whole genome shotgun (WGS) entry which is preliminary data.</text>
</comment>
<dbReference type="NCBIfam" id="NF002270">
    <property type="entry name" value="PRK01202.1"/>
    <property type="match status" value="1"/>
</dbReference>
<dbReference type="CDD" id="cd06848">
    <property type="entry name" value="GCS_H"/>
    <property type="match status" value="1"/>
</dbReference>
<evidence type="ECO:0000313" key="7">
    <source>
        <dbReference type="Proteomes" id="UP000013085"/>
    </source>
</evidence>
<dbReference type="GeneID" id="57962592"/>
<dbReference type="InterPro" id="IPR000089">
    <property type="entry name" value="Biotin_lipoyl"/>
</dbReference>
<dbReference type="PANTHER" id="PTHR11715">
    <property type="entry name" value="GLYCINE CLEAVAGE SYSTEM H PROTEIN"/>
    <property type="match status" value="1"/>
</dbReference>
<dbReference type="GO" id="GO:0009249">
    <property type="term" value="P:protein lipoylation"/>
    <property type="evidence" value="ECO:0007669"/>
    <property type="project" value="TreeGrafter"/>
</dbReference>
<dbReference type="InterPro" id="IPR003016">
    <property type="entry name" value="2-oxoA_DH_lipoyl-BS"/>
</dbReference>
<dbReference type="EMBL" id="AGYR01000005">
    <property type="protein sequence ID" value="ENZ19156.1"/>
    <property type="molecule type" value="Genomic_DNA"/>
</dbReference>
<evidence type="ECO:0000256" key="1">
    <source>
        <dbReference type="ARBA" id="ARBA00009249"/>
    </source>
</evidence>
<dbReference type="NCBIfam" id="TIGR00527">
    <property type="entry name" value="gcvH"/>
    <property type="match status" value="1"/>
</dbReference>
<sequence>MNFPEDLKYVKSHEWVKTLEDGTVLVGVSDYAQDALGDLVFVNLPEAGDEVTEGKPFADVESVKAVSDVYSPVSGTVAEINEALLDAPESINEAPYEAWFMKVKNVTGTAQLMSAAEYEEYVKTLD</sequence>
<dbReference type="GO" id="GO:0005960">
    <property type="term" value="C:glycine cleavage complex"/>
    <property type="evidence" value="ECO:0007669"/>
    <property type="project" value="InterPro"/>
</dbReference>
<dbReference type="HOGENOM" id="CLU_097408_2_1_9"/>
<reference evidence="6 7" key="1">
    <citation type="submission" date="2013-01" db="EMBL/GenBank/DDBJ databases">
        <title>The Genome Sequence of Clostridium clostridioforme 90A8.</title>
        <authorList>
            <consortium name="The Broad Institute Genome Sequencing Platform"/>
            <person name="Earl A."/>
            <person name="Ward D."/>
            <person name="Feldgarden M."/>
            <person name="Gevers D."/>
            <person name="Courvalin P."/>
            <person name="Lambert T."/>
            <person name="Walker B."/>
            <person name="Young S.K."/>
            <person name="Zeng Q."/>
            <person name="Gargeya S."/>
            <person name="Fitzgerald M."/>
            <person name="Haas B."/>
            <person name="Abouelleil A."/>
            <person name="Alvarado L."/>
            <person name="Arachchi H.M."/>
            <person name="Berlin A.M."/>
            <person name="Chapman S.B."/>
            <person name="Dewar J."/>
            <person name="Goldberg J."/>
            <person name="Griggs A."/>
            <person name="Gujja S."/>
            <person name="Hansen M."/>
            <person name="Howarth C."/>
            <person name="Imamovic A."/>
            <person name="Larimer J."/>
            <person name="McCowan C."/>
            <person name="Murphy C."/>
            <person name="Neiman D."/>
            <person name="Pearson M."/>
            <person name="Priest M."/>
            <person name="Roberts A."/>
            <person name="Saif S."/>
            <person name="Shea T."/>
            <person name="Sisk P."/>
            <person name="Sykes S."/>
            <person name="Wortman J."/>
            <person name="Nusbaum C."/>
            <person name="Birren B."/>
        </authorList>
    </citation>
    <scope>NUCLEOTIDE SEQUENCE [LARGE SCALE GENOMIC DNA]</scope>
    <source>
        <strain evidence="6 7">90A8</strain>
    </source>
</reference>
<dbReference type="RefSeq" id="WP_002586656.1">
    <property type="nucleotide sequence ID" value="NZ_KB850987.1"/>
</dbReference>
<dbReference type="GO" id="GO:0019464">
    <property type="term" value="P:glycine decarboxylation via glycine cleavage system"/>
    <property type="evidence" value="ECO:0007669"/>
    <property type="project" value="UniProtKB-UniRule"/>
</dbReference>
<protein>
    <recommendedName>
        <fullName evidence="3">Glycine cleavage system H protein</fullName>
    </recommendedName>
</protein>
<dbReference type="Gene3D" id="2.40.50.100">
    <property type="match status" value="1"/>
</dbReference>
<feature type="modified residue" description="N6-lipoyllysine" evidence="3 4">
    <location>
        <position position="64"/>
    </location>
</feature>
<name>A0A0E2HEY8_9FIRM</name>
<dbReference type="PROSITE" id="PS00189">
    <property type="entry name" value="LIPOYL"/>
    <property type="match status" value="1"/>
</dbReference>
<comment type="function">
    <text evidence="3">The glycine cleavage system catalyzes the degradation of glycine. The H protein shuttles the methylamine group of glycine from the P protein to the T protein.</text>
</comment>
<evidence type="ECO:0000256" key="2">
    <source>
        <dbReference type="ARBA" id="ARBA00022823"/>
    </source>
</evidence>
<gene>
    <name evidence="3" type="primary">gcvH</name>
    <name evidence="6" type="ORF">HMPREF1090_00540</name>
</gene>
<dbReference type="InterPro" id="IPR033753">
    <property type="entry name" value="GCV_H/Fam206"/>
</dbReference>
<dbReference type="PROSITE" id="PS50968">
    <property type="entry name" value="BIOTINYL_LIPOYL"/>
    <property type="match status" value="1"/>
</dbReference>
<evidence type="ECO:0000259" key="5">
    <source>
        <dbReference type="PROSITE" id="PS50968"/>
    </source>
</evidence>
<dbReference type="AlphaFoldDB" id="A0A0E2HEY8"/>